<protein>
    <submittedName>
        <fullName evidence="7">Sugar-binding protein</fullName>
    </submittedName>
</protein>
<feature type="signal peptide" evidence="6">
    <location>
        <begin position="1"/>
        <end position="24"/>
    </location>
</feature>
<evidence type="ECO:0000256" key="1">
    <source>
        <dbReference type="ARBA" id="ARBA00022475"/>
    </source>
</evidence>
<dbReference type="PANTHER" id="PTHR43649">
    <property type="entry name" value="ARABINOSE-BINDING PROTEIN-RELATED"/>
    <property type="match status" value="1"/>
</dbReference>
<comment type="caution">
    <text evidence="7">The sequence shown here is derived from an EMBL/GenBank/DDBJ whole genome shotgun (WGS) entry which is preliminary data.</text>
</comment>
<gene>
    <name evidence="7" type="ORF">GCM10007269_10830</name>
</gene>
<dbReference type="RefSeq" id="WP_188435503.1">
    <property type="nucleotide sequence ID" value="NZ_BMCM01000001.1"/>
</dbReference>
<keyword evidence="8" id="KW-1185">Reference proteome</keyword>
<dbReference type="PANTHER" id="PTHR43649:SF33">
    <property type="entry name" value="POLYGALACTURONAN_RHAMNOGALACTURONAN-BINDING PROTEIN YTCQ"/>
    <property type="match status" value="1"/>
</dbReference>
<evidence type="ECO:0000313" key="8">
    <source>
        <dbReference type="Proteomes" id="UP000629365"/>
    </source>
</evidence>
<keyword evidence="3" id="KW-0472">Membrane</keyword>
<name>A0ABQ1RIZ7_9MICO</name>
<dbReference type="Pfam" id="PF01547">
    <property type="entry name" value="SBP_bac_1"/>
    <property type="match status" value="1"/>
</dbReference>
<evidence type="ECO:0000256" key="5">
    <source>
        <dbReference type="ARBA" id="ARBA00023288"/>
    </source>
</evidence>
<reference evidence="8" key="1">
    <citation type="journal article" date="2019" name="Int. J. Syst. Evol. Microbiol.">
        <title>The Global Catalogue of Microorganisms (GCM) 10K type strain sequencing project: providing services to taxonomists for standard genome sequencing and annotation.</title>
        <authorList>
            <consortium name="The Broad Institute Genomics Platform"/>
            <consortium name="The Broad Institute Genome Sequencing Center for Infectious Disease"/>
            <person name="Wu L."/>
            <person name="Ma J."/>
        </authorList>
    </citation>
    <scope>NUCLEOTIDE SEQUENCE [LARGE SCALE GENOMIC DNA]</scope>
    <source>
        <strain evidence="8">CCM 7640</strain>
    </source>
</reference>
<accession>A0ABQ1RIZ7</accession>
<keyword evidence="1" id="KW-1003">Cell membrane</keyword>
<dbReference type="PROSITE" id="PS51257">
    <property type="entry name" value="PROKAR_LIPOPROTEIN"/>
    <property type="match status" value="1"/>
</dbReference>
<dbReference type="InterPro" id="IPR050490">
    <property type="entry name" value="Bact_solute-bd_prot1"/>
</dbReference>
<evidence type="ECO:0000256" key="3">
    <source>
        <dbReference type="ARBA" id="ARBA00023136"/>
    </source>
</evidence>
<dbReference type="Gene3D" id="3.40.190.10">
    <property type="entry name" value="Periplasmic binding protein-like II"/>
    <property type="match status" value="1"/>
</dbReference>
<feature type="chain" id="PRO_5046967119" evidence="6">
    <location>
        <begin position="25"/>
        <end position="436"/>
    </location>
</feature>
<evidence type="ECO:0000256" key="2">
    <source>
        <dbReference type="ARBA" id="ARBA00022729"/>
    </source>
</evidence>
<keyword evidence="2 6" id="KW-0732">Signal</keyword>
<keyword evidence="4" id="KW-0564">Palmitate</keyword>
<proteinExistence type="predicted"/>
<keyword evidence="5" id="KW-0449">Lipoprotein</keyword>
<organism evidence="7 8">
    <name type="scientific">Microbacterium murale</name>
    <dbReference type="NCBI Taxonomy" id="1081040"/>
    <lineage>
        <taxon>Bacteria</taxon>
        <taxon>Bacillati</taxon>
        <taxon>Actinomycetota</taxon>
        <taxon>Actinomycetes</taxon>
        <taxon>Micrococcales</taxon>
        <taxon>Microbacteriaceae</taxon>
        <taxon>Microbacterium</taxon>
    </lineage>
</organism>
<dbReference type="EMBL" id="BMCM01000001">
    <property type="protein sequence ID" value="GGD69539.1"/>
    <property type="molecule type" value="Genomic_DNA"/>
</dbReference>
<evidence type="ECO:0000256" key="4">
    <source>
        <dbReference type="ARBA" id="ARBA00023139"/>
    </source>
</evidence>
<dbReference type="SUPFAM" id="SSF53850">
    <property type="entry name" value="Periplasmic binding protein-like II"/>
    <property type="match status" value="1"/>
</dbReference>
<dbReference type="CDD" id="cd13585">
    <property type="entry name" value="PBP2_TMBP_like"/>
    <property type="match status" value="1"/>
</dbReference>
<evidence type="ECO:0000313" key="7">
    <source>
        <dbReference type="EMBL" id="GGD69539.1"/>
    </source>
</evidence>
<dbReference type="InterPro" id="IPR006059">
    <property type="entry name" value="SBP"/>
</dbReference>
<sequence>MKSKKIIGATLAVTTLAALLTSCAGGDGAGDSGSTTLTFWDGNAIPERTEVWKSIIADFEETNPDISIDYVGLPQDSSGQKFDNAIATGSAPDIGVVPRGDVASYQAQGGLTPLDDYLADSDLADQITPDYLDQTRAASTDGKLYALPTHALVDTIWYRPELFDAAGVTPPDTWDEFYDAAAAITDASAGRFGFTIRGGEGGGYQLLADLYSASGIDEFFDKDGKSTLNDPKNLDALEKLIALYGKDTPEADVTNPYPQMLAQFQGGQIAMMQHNIGSYPTLMKTFDDSQVKALPLPRPAAGEGHVAVSGLLPSIAIYDPEHADASWKFLEFVMQADNDSALAETAAGIPANIEAQSADWVQVQPAIQMGLGLINDPETVTVVAPTYLPEWAGIIKTDVEPLFQKVLLGEAEPAELLDTWAGLIDEAQAKYEERTS</sequence>
<evidence type="ECO:0000256" key="6">
    <source>
        <dbReference type="SAM" id="SignalP"/>
    </source>
</evidence>
<dbReference type="Proteomes" id="UP000629365">
    <property type="component" value="Unassembled WGS sequence"/>
</dbReference>